<feature type="domain" description="Trafficking protein particle complex II-specific subunit 65 IgD3" evidence="1">
    <location>
        <begin position="422"/>
        <end position="612"/>
    </location>
</feature>
<organism evidence="2 3">
    <name type="scientific">Rhypophila decipiens</name>
    <dbReference type="NCBI Taxonomy" id="261697"/>
    <lineage>
        <taxon>Eukaryota</taxon>
        <taxon>Fungi</taxon>
        <taxon>Dikarya</taxon>
        <taxon>Ascomycota</taxon>
        <taxon>Pezizomycotina</taxon>
        <taxon>Sordariomycetes</taxon>
        <taxon>Sordariomycetidae</taxon>
        <taxon>Sordariales</taxon>
        <taxon>Naviculisporaceae</taxon>
        <taxon>Rhypophila</taxon>
    </lineage>
</organism>
<evidence type="ECO:0000259" key="1">
    <source>
        <dbReference type="Pfam" id="PF12735"/>
    </source>
</evidence>
<dbReference type="Proteomes" id="UP001301769">
    <property type="component" value="Unassembled WGS sequence"/>
</dbReference>
<evidence type="ECO:0000313" key="3">
    <source>
        <dbReference type="Proteomes" id="UP001301769"/>
    </source>
</evidence>
<comment type="caution">
    <text evidence="2">The sequence shown here is derived from an EMBL/GenBank/DDBJ whole genome shotgun (WGS) entry which is preliminary data.</text>
</comment>
<gene>
    <name evidence="2" type="ORF">QBC37DRAFT_192971</name>
</gene>
<keyword evidence="3" id="KW-1185">Reference proteome</keyword>
<dbReference type="PANTHER" id="PTHR28159:SF1">
    <property type="entry name" value="TRAFFICKING PROTEIN PARTICLE COMPLEX II-SPECIFIC SUBUNIT 65"/>
    <property type="match status" value="1"/>
</dbReference>
<sequence length="615" mass="67306">MASASFEFDDGGDGVRTFLAGSYLSYLIPHATYFNPEVALLPSGSNRKAKFEGVQQRDSLFFDETVDIYLVLRIPRVDEKVLRSYLGRLAVNLEAQVVNAHTTGRDSPPSSETIYRGTVEDPDSAIVLGEELEQINLDGQNEKEETYMHAVWKLSVFLPRPRMRLQAPTVVFSASAALEQPSIRNYNGPESGYMQSGAPAGLNLLEAFAHDPMLGGIKPQLSAVRVSRVAPVSQSKDPPQLVKAMKSLRLKIYPIVHARVRFARPNATPPSPALIAILEVDFTPFFECEAMLEKIAASVTEGIVDDLNTQDGMHLPLSCVAHDHLAFLYKLSPKQLDIVSKNPTRDLDITIEVKILVRPEEPDICTPTLTMSWTTNIDFTLPVNPGFGQPITQPIQRSHRPSQLSISGGVDTQSLISPSITRPDALPSLEAATARPIETNLPDFGITMTFTGPAEPIYAGQEFVWTIFVVNRSRPEQSGSNNNNPTKPPPHLSGAARKLALHAIPRRRRNDLRVVRPPSSGGGTKRDPLIADAVMDENVVHAMQRSSAIDDTEIICLSADVRVGPLAPDACAVAELRFVALREGVVGVEAVRIVDLATQEHVDVRELPVVVVQSR</sequence>
<dbReference type="InterPro" id="IPR024662">
    <property type="entry name" value="Trs65"/>
</dbReference>
<dbReference type="GO" id="GO:1990071">
    <property type="term" value="C:TRAPPII protein complex"/>
    <property type="evidence" value="ECO:0007669"/>
    <property type="project" value="InterPro"/>
</dbReference>
<dbReference type="AlphaFoldDB" id="A0AAN6YAL3"/>
<dbReference type="EMBL" id="MU858126">
    <property type="protein sequence ID" value="KAK4212502.1"/>
    <property type="molecule type" value="Genomic_DNA"/>
</dbReference>
<dbReference type="PANTHER" id="PTHR28159">
    <property type="entry name" value="TRAFFICKING PROTEIN PARTICLE COMPLEX II-SPECIFIC SUBUNIT 65"/>
    <property type="match status" value="1"/>
</dbReference>
<accession>A0AAN6YAL3</accession>
<proteinExistence type="predicted"/>
<protein>
    <submittedName>
        <fullName evidence="2">TRAPP trafficking subunit Trs65-domain-containing protein</fullName>
    </submittedName>
</protein>
<dbReference type="Pfam" id="PF12735">
    <property type="entry name" value="IgD3_Trs65"/>
    <property type="match status" value="1"/>
</dbReference>
<dbReference type="InterPro" id="IPR055420">
    <property type="entry name" value="IgD3_Trs65"/>
</dbReference>
<reference evidence="2" key="2">
    <citation type="submission" date="2023-05" db="EMBL/GenBank/DDBJ databases">
        <authorList>
            <consortium name="Lawrence Berkeley National Laboratory"/>
            <person name="Steindorff A."/>
            <person name="Hensen N."/>
            <person name="Bonometti L."/>
            <person name="Westerberg I."/>
            <person name="Brannstrom I.O."/>
            <person name="Guillou S."/>
            <person name="Cros-Aarteil S."/>
            <person name="Calhoun S."/>
            <person name="Haridas S."/>
            <person name="Kuo A."/>
            <person name="Mondo S."/>
            <person name="Pangilinan J."/>
            <person name="Riley R."/>
            <person name="Labutti K."/>
            <person name="Andreopoulos B."/>
            <person name="Lipzen A."/>
            <person name="Chen C."/>
            <person name="Yanf M."/>
            <person name="Daum C."/>
            <person name="Ng V."/>
            <person name="Clum A."/>
            <person name="Ohm R."/>
            <person name="Martin F."/>
            <person name="Silar P."/>
            <person name="Natvig D."/>
            <person name="Lalanne C."/>
            <person name="Gautier V."/>
            <person name="Ament-Velasquez S.L."/>
            <person name="Kruys A."/>
            <person name="Hutchinson M.I."/>
            <person name="Powell A.J."/>
            <person name="Barry K."/>
            <person name="Miller A.N."/>
            <person name="Grigoriev I.V."/>
            <person name="Debuchy R."/>
            <person name="Gladieux P."/>
            <person name="Thoren M.H."/>
            <person name="Johannesson H."/>
        </authorList>
    </citation>
    <scope>NUCLEOTIDE SEQUENCE</scope>
    <source>
        <strain evidence="2">PSN293</strain>
    </source>
</reference>
<evidence type="ECO:0000313" key="2">
    <source>
        <dbReference type="EMBL" id="KAK4212502.1"/>
    </source>
</evidence>
<dbReference type="GO" id="GO:0006891">
    <property type="term" value="P:intra-Golgi vesicle-mediated transport"/>
    <property type="evidence" value="ECO:0007669"/>
    <property type="project" value="InterPro"/>
</dbReference>
<reference evidence="2" key="1">
    <citation type="journal article" date="2023" name="Mol. Phylogenet. Evol.">
        <title>Genome-scale phylogeny and comparative genomics of the fungal order Sordariales.</title>
        <authorList>
            <person name="Hensen N."/>
            <person name="Bonometti L."/>
            <person name="Westerberg I."/>
            <person name="Brannstrom I.O."/>
            <person name="Guillou S."/>
            <person name="Cros-Aarteil S."/>
            <person name="Calhoun S."/>
            <person name="Haridas S."/>
            <person name="Kuo A."/>
            <person name="Mondo S."/>
            <person name="Pangilinan J."/>
            <person name="Riley R."/>
            <person name="LaButti K."/>
            <person name="Andreopoulos B."/>
            <person name="Lipzen A."/>
            <person name="Chen C."/>
            <person name="Yan M."/>
            <person name="Daum C."/>
            <person name="Ng V."/>
            <person name="Clum A."/>
            <person name="Steindorff A."/>
            <person name="Ohm R.A."/>
            <person name="Martin F."/>
            <person name="Silar P."/>
            <person name="Natvig D.O."/>
            <person name="Lalanne C."/>
            <person name="Gautier V."/>
            <person name="Ament-Velasquez S.L."/>
            <person name="Kruys A."/>
            <person name="Hutchinson M.I."/>
            <person name="Powell A.J."/>
            <person name="Barry K."/>
            <person name="Miller A.N."/>
            <person name="Grigoriev I.V."/>
            <person name="Debuchy R."/>
            <person name="Gladieux P."/>
            <person name="Hiltunen Thoren M."/>
            <person name="Johannesson H."/>
        </authorList>
    </citation>
    <scope>NUCLEOTIDE SEQUENCE</scope>
    <source>
        <strain evidence="2">PSN293</strain>
    </source>
</reference>
<name>A0AAN6YAL3_9PEZI</name>
<dbReference type="GO" id="GO:0005802">
    <property type="term" value="C:trans-Golgi network"/>
    <property type="evidence" value="ECO:0007669"/>
    <property type="project" value="TreeGrafter"/>
</dbReference>